<dbReference type="RefSeq" id="WP_378270347.1">
    <property type="nucleotide sequence ID" value="NZ_JBHUKR010000022.1"/>
</dbReference>
<name>A0ABW5G3R4_9PSEU</name>
<organism evidence="2 3">
    <name type="scientific">Amycolatopsis pigmentata</name>
    <dbReference type="NCBI Taxonomy" id="450801"/>
    <lineage>
        <taxon>Bacteria</taxon>
        <taxon>Bacillati</taxon>
        <taxon>Actinomycetota</taxon>
        <taxon>Actinomycetes</taxon>
        <taxon>Pseudonocardiales</taxon>
        <taxon>Pseudonocardiaceae</taxon>
        <taxon>Amycolatopsis</taxon>
    </lineage>
</organism>
<gene>
    <name evidence="2" type="ORF">ACFSXZ_35485</name>
</gene>
<dbReference type="EMBL" id="JBHUKR010000022">
    <property type="protein sequence ID" value="MFD2421648.1"/>
    <property type="molecule type" value="Genomic_DNA"/>
</dbReference>
<feature type="compositionally biased region" description="Gly residues" evidence="1">
    <location>
        <begin position="58"/>
        <end position="68"/>
    </location>
</feature>
<keyword evidence="3" id="KW-1185">Reference proteome</keyword>
<sequence length="296" mass="33256">MNQVRVCVFGCTKRDGTLREAAPGRMCCDRCAEKLMQVLGDLADRYATLQTADELIPGGHGDNGGGRKAPGPRSPAVDALLIHSDIRTRWTSEHGYGALAVVESWARMIREETSLDTPPRQMLGTVPEGRATMSRELRTIRFHWDYVLRSAWLDDFARDMRDVLHSLTHAGRLTERWIQVGPCPMFVAFDDAAVTGEPIYRECGATLRVRADDDTLTCRACGSSWPRSQWWRLGDEWTDYAFLSAELDVPAATLRGWCLEDGWRKRPSPTSKKRVLVCRVDALKSYAERRAGKVVA</sequence>
<evidence type="ECO:0000313" key="2">
    <source>
        <dbReference type="EMBL" id="MFD2421648.1"/>
    </source>
</evidence>
<protein>
    <submittedName>
        <fullName evidence="2">Uncharacterized protein</fullName>
    </submittedName>
</protein>
<proteinExistence type="predicted"/>
<reference evidence="3" key="1">
    <citation type="journal article" date="2019" name="Int. J. Syst. Evol. Microbiol.">
        <title>The Global Catalogue of Microorganisms (GCM) 10K type strain sequencing project: providing services to taxonomists for standard genome sequencing and annotation.</title>
        <authorList>
            <consortium name="The Broad Institute Genomics Platform"/>
            <consortium name="The Broad Institute Genome Sequencing Center for Infectious Disease"/>
            <person name="Wu L."/>
            <person name="Ma J."/>
        </authorList>
    </citation>
    <scope>NUCLEOTIDE SEQUENCE [LARGE SCALE GENOMIC DNA]</scope>
    <source>
        <strain evidence="3">CGMCC 4.7645</strain>
    </source>
</reference>
<accession>A0ABW5G3R4</accession>
<dbReference type="Proteomes" id="UP001597417">
    <property type="component" value="Unassembled WGS sequence"/>
</dbReference>
<comment type="caution">
    <text evidence="2">The sequence shown here is derived from an EMBL/GenBank/DDBJ whole genome shotgun (WGS) entry which is preliminary data.</text>
</comment>
<evidence type="ECO:0000256" key="1">
    <source>
        <dbReference type="SAM" id="MobiDB-lite"/>
    </source>
</evidence>
<feature type="region of interest" description="Disordered" evidence="1">
    <location>
        <begin position="54"/>
        <end position="73"/>
    </location>
</feature>
<evidence type="ECO:0000313" key="3">
    <source>
        <dbReference type="Proteomes" id="UP001597417"/>
    </source>
</evidence>